<protein>
    <submittedName>
        <fullName evidence="1">Uncharacterized protein</fullName>
    </submittedName>
</protein>
<dbReference type="GeneID" id="20330311"/>
<dbReference type="KEGG" id="ovi:T265_16146"/>
<sequence>LNPPKSTKHQIFHSPVLGTQFPSDLACCFAFPGPVALVPRLEISSAFFSSARELAVIRHNERRMQRCIFAK</sequence>
<organism evidence="1 2">
    <name type="scientific">Opisthorchis viverrini</name>
    <name type="common">Southeast Asian liver fluke</name>
    <dbReference type="NCBI Taxonomy" id="6198"/>
    <lineage>
        <taxon>Eukaryota</taxon>
        <taxon>Metazoa</taxon>
        <taxon>Spiralia</taxon>
        <taxon>Lophotrochozoa</taxon>
        <taxon>Platyhelminthes</taxon>
        <taxon>Trematoda</taxon>
        <taxon>Digenea</taxon>
        <taxon>Opisthorchiida</taxon>
        <taxon>Opisthorchiata</taxon>
        <taxon>Opisthorchiidae</taxon>
        <taxon>Opisthorchis</taxon>
    </lineage>
</organism>
<evidence type="ECO:0000313" key="2">
    <source>
        <dbReference type="Proteomes" id="UP000054324"/>
    </source>
</evidence>
<proteinExistence type="predicted"/>
<dbReference type="Proteomes" id="UP000054324">
    <property type="component" value="Unassembled WGS sequence"/>
</dbReference>
<name>A0A074YUC1_OPIVI</name>
<feature type="non-terminal residue" evidence="1">
    <location>
        <position position="1"/>
    </location>
</feature>
<evidence type="ECO:0000313" key="1">
    <source>
        <dbReference type="EMBL" id="KER18308.1"/>
    </source>
</evidence>
<reference evidence="1 2" key="1">
    <citation type="submission" date="2013-11" db="EMBL/GenBank/DDBJ databases">
        <title>Opisthorchis viverrini - life in the bile duct.</title>
        <authorList>
            <person name="Young N.D."/>
            <person name="Nagarajan N."/>
            <person name="Lin S.J."/>
            <person name="Korhonen P.K."/>
            <person name="Jex A.R."/>
            <person name="Hall R.S."/>
            <person name="Safavi-Hemami H."/>
            <person name="Kaewkong W."/>
            <person name="Bertrand D."/>
            <person name="Gao S."/>
            <person name="Seet Q."/>
            <person name="Wongkham S."/>
            <person name="Teh B.T."/>
            <person name="Wongkham C."/>
            <person name="Intapan P.M."/>
            <person name="Maleewong W."/>
            <person name="Yang X."/>
            <person name="Hu M."/>
            <person name="Wang Z."/>
            <person name="Hofmann A."/>
            <person name="Sternberg P.W."/>
            <person name="Tan P."/>
            <person name="Wang J."/>
            <person name="Gasser R.B."/>
        </authorList>
    </citation>
    <scope>NUCLEOTIDE SEQUENCE [LARGE SCALE GENOMIC DNA]</scope>
</reference>
<dbReference type="AlphaFoldDB" id="A0A074YUC1"/>
<keyword evidence="2" id="KW-1185">Reference proteome</keyword>
<gene>
    <name evidence="1" type="ORF">T265_16146</name>
</gene>
<accession>A0A074YUC1</accession>
<dbReference type="CTD" id="20330311"/>
<dbReference type="RefSeq" id="XP_009177945.1">
    <property type="nucleotide sequence ID" value="XM_009179681.1"/>
</dbReference>
<dbReference type="EMBL" id="KL603791">
    <property type="protein sequence ID" value="KER18308.1"/>
    <property type="molecule type" value="Genomic_DNA"/>
</dbReference>